<dbReference type="EMBL" id="LR797312">
    <property type="protein sequence ID" value="CAB4202613.1"/>
    <property type="molecule type" value="Genomic_DNA"/>
</dbReference>
<organism evidence="2">
    <name type="scientific">uncultured Caudovirales phage</name>
    <dbReference type="NCBI Taxonomy" id="2100421"/>
    <lineage>
        <taxon>Viruses</taxon>
        <taxon>Duplodnaviria</taxon>
        <taxon>Heunggongvirae</taxon>
        <taxon>Uroviricota</taxon>
        <taxon>Caudoviricetes</taxon>
        <taxon>Peduoviridae</taxon>
        <taxon>Maltschvirus</taxon>
        <taxon>Maltschvirus maltsch</taxon>
    </lineage>
</organism>
<gene>
    <name evidence="2" type="ORF">UFOVP1376_28</name>
    <name evidence="3" type="ORF">UFOVP1623_35</name>
</gene>
<name>A0A6J5RZE2_9CAUD</name>
<evidence type="ECO:0000313" key="2">
    <source>
        <dbReference type="EMBL" id="CAB4202613.1"/>
    </source>
</evidence>
<sequence>MSDFTDNVVSINQNQDAPEPTEEDVVAAALADETDGEEIDDDSEEIEFKGEKTRVPKAIAERVRAFDKDANWKMMQAAEKVKAAEAKEASFAETQRTFQAVIEEVTELRGIDKQLAQYKDMTPAKWLELDQQDPDMARKHQLNYSALLTQRGQIAGALEGKVKTAQEADRVSRETSSAEARKAVQAAIKDWSPAMEEKLKSAATEHYKASAAHLSYIGQDAVATSILNDAIKYRTALAKAQAKVKTASDETKPEIVPVQKVGGTATAKPNLEKMSGDQYREYMLKQAKKSAAK</sequence>
<protein>
    <submittedName>
        <fullName evidence="2">Uncharacterized protein</fullName>
    </submittedName>
</protein>
<accession>A0A6J5RZE2</accession>
<dbReference type="EMBL" id="LR797491">
    <property type="protein sequence ID" value="CAB4220777.1"/>
    <property type="molecule type" value="Genomic_DNA"/>
</dbReference>
<feature type="region of interest" description="Disordered" evidence="1">
    <location>
        <begin position="1"/>
        <end position="24"/>
    </location>
</feature>
<reference evidence="2" key="1">
    <citation type="submission" date="2020-05" db="EMBL/GenBank/DDBJ databases">
        <authorList>
            <person name="Chiriac C."/>
            <person name="Salcher M."/>
            <person name="Ghai R."/>
            <person name="Kavagutti S V."/>
        </authorList>
    </citation>
    <scope>NUCLEOTIDE SEQUENCE</scope>
</reference>
<evidence type="ECO:0000313" key="3">
    <source>
        <dbReference type="EMBL" id="CAB4220777.1"/>
    </source>
</evidence>
<evidence type="ECO:0000256" key="1">
    <source>
        <dbReference type="SAM" id="MobiDB-lite"/>
    </source>
</evidence>
<proteinExistence type="predicted"/>
<feature type="compositionally biased region" description="Polar residues" evidence="1">
    <location>
        <begin position="1"/>
        <end position="16"/>
    </location>
</feature>